<reference evidence="2 3" key="1">
    <citation type="submission" date="2014-11" db="EMBL/GenBank/DDBJ databases">
        <title>Genetic blueprint of the zoonotic pathogen Toxocara canis.</title>
        <authorList>
            <person name="Zhu X.-Q."/>
            <person name="Korhonen P.K."/>
            <person name="Cai H."/>
            <person name="Young N.D."/>
            <person name="Nejsum P."/>
            <person name="von Samson-Himmelstjerna G."/>
            <person name="Boag P.R."/>
            <person name="Tan P."/>
            <person name="Li Q."/>
            <person name="Min J."/>
            <person name="Yang Y."/>
            <person name="Wang X."/>
            <person name="Fang X."/>
            <person name="Hall R.S."/>
            <person name="Hofmann A."/>
            <person name="Sternberg P.W."/>
            <person name="Jex A.R."/>
            <person name="Gasser R.B."/>
        </authorList>
    </citation>
    <scope>NUCLEOTIDE SEQUENCE [LARGE SCALE GENOMIC DNA]</scope>
    <source>
        <strain evidence="2">PN_DK_2014</strain>
    </source>
</reference>
<evidence type="ECO:0000313" key="3">
    <source>
        <dbReference type="Proteomes" id="UP000031036"/>
    </source>
</evidence>
<feature type="transmembrane region" description="Helical" evidence="1">
    <location>
        <begin position="21"/>
        <end position="45"/>
    </location>
</feature>
<gene>
    <name evidence="2" type="ORF">Tcan_00538</name>
</gene>
<organism evidence="2 3">
    <name type="scientific">Toxocara canis</name>
    <name type="common">Canine roundworm</name>
    <dbReference type="NCBI Taxonomy" id="6265"/>
    <lineage>
        <taxon>Eukaryota</taxon>
        <taxon>Metazoa</taxon>
        <taxon>Ecdysozoa</taxon>
        <taxon>Nematoda</taxon>
        <taxon>Chromadorea</taxon>
        <taxon>Rhabditida</taxon>
        <taxon>Spirurina</taxon>
        <taxon>Ascaridomorpha</taxon>
        <taxon>Ascaridoidea</taxon>
        <taxon>Toxocaridae</taxon>
        <taxon>Toxocara</taxon>
    </lineage>
</organism>
<evidence type="ECO:0000256" key="1">
    <source>
        <dbReference type="SAM" id="Phobius"/>
    </source>
</evidence>
<evidence type="ECO:0000313" key="2">
    <source>
        <dbReference type="EMBL" id="KHN73044.1"/>
    </source>
</evidence>
<keyword evidence="3" id="KW-1185">Reference proteome</keyword>
<accession>A0A0B2UUU7</accession>
<keyword evidence="1" id="KW-0472">Membrane</keyword>
<sequence length="102" mass="11427">MRHSEAKVLKSIRSSFQAAMIILSFVIIPAAANCLILAGLVFYGAPVAIVRANDSRSYHLLQSDDHVYSLINSLKTLRIKGIFIQKEKKNKQNSWQQAANKK</sequence>
<proteinExistence type="predicted"/>
<name>A0A0B2UUU7_TOXCA</name>
<feature type="non-terminal residue" evidence="2">
    <location>
        <position position="102"/>
    </location>
</feature>
<protein>
    <submittedName>
        <fullName evidence="2">Uncharacterized protein</fullName>
    </submittedName>
</protein>
<dbReference type="Proteomes" id="UP000031036">
    <property type="component" value="Unassembled WGS sequence"/>
</dbReference>
<keyword evidence="1" id="KW-1133">Transmembrane helix</keyword>
<comment type="caution">
    <text evidence="2">The sequence shown here is derived from an EMBL/GenBank/DDBJ whole genome shotgun (WGS) entry which is preliminary data.</text>
</comment>
<keyword evidence="1" id="KW-0812">Transmembrane</keyword>
<dbReference type="EMBL" id="JPKZ01003169">
    <property type="protein sequence ID" value="KHN73044.1"/>
    <property type="molecule type" value="Genomic_DNA"/>
</dbReference>
<dbReference type="AlphaFoldDB" id="A0A0B2UUU7"/>